<reference evidence="2 3" key="1">
    <citation type="submission" date="2018-04" db="EMBL/GenBank/DDBJ databases">
        <title>Active sludge and wastewater microbial communities from Klosterneuburg, Austria.</title>
        <authorList>
            <person name="Wagner M."/>
        </authorList>
    </citation>
    <scope>NUCLEOTIDE SEQUENCE [LARGE SCALE GENOMIC DNA]</scope>
    <source>
        <strain evidence="2 3">Nl12</strain>
    </source>
</reference>
<protein>
    <recommendedName>
        <fullName evidence="1">DUF6538 domain-containing protein</fullName>
    </recommendedName>
</protein>
<evidence type="ECO:0000259" key="1">
    <source>
        <dbReference type="Pfam" id="PF20172"/>
    </source>
</evidence>
<dbReference type="Proteomes" id="UP000244152">
    <property type="component" value="Unassembled WGS sequence"/>
</dbReference>
<proteinExistence type="predicted"/>
<name>A0A2T5I7J8_9PROT</name>
<evidence type="ECO:0000313" key="3">
    <source>
        <dbReference type="Proteomes" id="UP000244152"/>
    </source>
</evidence>
<dbReference type="Pfam" id="PF20172">
    <property type="entry name" value="DUF6538"/>
    <property type="match status" value="1"/>
</dbReference>
<dbReference type="RefSeq" id="WP_146162479.1">
    <property type="nucleotide sequence ID" value="NZ_QAOK01000022.1"/>
</dbReference>
<organism evidence="2 3">
    <name type="scientific">Nitrosospira multiformis</name>
    <dbReference type="NCBI Taxonomy" id="1231"/>
    <lineage>
        <taxon>Bacteria</taxon>
        <taxon>Pseudomonadati</taxon>
        <taxon>Pseudomonadota</taxon>
        <taxon>Betaproteobacteria</taxon>
        <taxon>Nitrosomonadales</taxon>
        <taxon>Nitrosomonadaceae</taxon>
        <taxon>Nitrosospira</taxon>
    </lineage>
</organism>
<dbReference type="InterPro" id="IPR046668">
    <property type="entry name" value="DUF6538"/>
</dbReference>
<evidence type="ECO:0000313" key="2">
    <source>
        <dbReference type="EMBL" id="PTQ79800.1"/>
    </source>
</evidence>
<feature type="domain" description="DUF6538" evidence="1">
    <location>
        <begin position="10"/>
        <end position="68"/>
    </location>
</feature>
<dbReference type="EMBL" id="QAOK01000022">
    <property type="protein sequence ID" value="PTQ79800.1"/>
    <property type="molecule type" value="Genomic_DNA"/>
</dbReference>
<dbReference type="AlphaFoldDB" id="A0A2T5I7J8"/>
<comment type="caution">
    <text evidence="2">The sequence shown here is derived from an EMBL/GenBank/DDBJ whole genome shotgun (WGS) entry which is preliminary data.</text>
</comment>
<sequence length="199" mass="22792">MAIKLPSHLCRSRNGNLYFRIAIPPDLRDYFQTKEIYRSLRTASVRDAKHAVHLLAGTFKQTFERIRQDIMSGKSKKTDKGFEFDFITKIEFDGPPERRTIKSVILQSEPHDTPETIKANEELAYKTVNNHLGAPPPSALQNQQEKGIALWDKRKSRKIAPEFHAIRGKCDVLIAIYNAMNNDDDTLLDKLLLESVTEL</sequence>
<gene>
    <name evidence="2" type="ORF">C8R21_1224</name>
</gene>
<accession>A0A2T5I7J8</accession>